<dbReference type="InterPro" id="IPR001251">
    <property type="entry name" value="CRAL-TRIO_dom"/>
</dbReference>
<feature type="compositionally biased region" description="Basic and acidic residues" evidence="1">
    <location>
        <begin position="507"/>
        <end position="526"/>
    </location>
</feature>
<organism evidence="3">
    <name type="scientific">Dekkera bruxellensis</name>
    <name type="common">Brettanomyces custersii</name>
    <dbReference type="NCBI Taxonomy" id="5007"/>
    <lineage>
        <taxon>Eukaryota</taxon>
        <taxon>Fungi</taxon>
        <taxon>Dikarya</taxon>
        <taxon>Ascomycota</taxon>
        <taxon>Saccharomycotina</taxon>
        <taxon>Pichiomycetes</taxon>
        <taxon>Pichiales</taxon>
        <taxon>Pichiaceae</taxon>
        <taxon>Brettanomyces</taxon>
    </lineage>
</organism>
<dbReference type="Pfam" id="PF13716">
    <property type="entry name" value="CRAL_TRIO_2"/>
    <property type="match status" value="1"/>
</dbReference>
<protein>
    <recommendedName>
        <fullName evidence="2">CRAL-TRIO domain-containing protein</fullName>
    </recommendedName>
</protein>
<proteinExistence type="predicted"/>
<feature type="compositionally biased region" description="Acidic residues" evidence="1">
    <location>
        <begin position="548"/>
        <end position="560"/>
    </location>
</feature>
<dbReference type="Gene3D" id="3.40.525.10">
    <property type="entry name" value="CRAL-TRIO lipid binding domain"/>
    <property type="match status" value="1"/>
</dbReference>
<reference evidence="3" key="1">
    <citation type="submission" date="2020-10" db="EMBL/GenBank/DDBJ databases">
        <authorList>
            <person name="Palmer J.M."/>
        </authorList>
    </citation>
    <scope>NUCLEOTIDE SEQUENCE</scope>
    <source>
        <strain evidence="3">UCD 2041</strain>
    </source>
</reference>
<feature type="compositionally biased region" description="Basic and acidic residues" evidence="1">
    <location>
        <begin position="457"/>
        <end position="477"/>
    </location>
</feature>
<feature type="compositionally biased region" description="Basic and acidic residues" evidence="1">
    <location>
        <begin position="561"/>
        <end position="592"/>
    </location>
</feature>
<dbReference type="InterPro" id="IPR036865">
    <property type="entry name" value="CRAL-TRIO_dom_sf"/>
</dbReference>
<evidence type="ECO:0000313" key="3">
    <source>
        <dbReference type="EMBL" id="QOU21588.1"/>
    </source>
</evidence>
<feature type="region of interest" description="Disordered" evidence="1">
    <location>
        <begin position="457"/>
        <end position="667"/>
    </location>
</feature>
<accession>A0A871RCU1</accession>
<feature type="compositionally biased region" description="Basic and acidic residues" evidence="1">
    <location>
        <begin position="599"/>
        <end position="616"/>
    </location>
</feature>
<dbReference type="Proteomes" id="UP000663131">
    <property type="component" value="Chromosome 8"/>
</dbReference>
<reference evidence="3" key="2">
    <citation type="journal article" name="BMC Genomics">
        <title>New genome assemblies reveal patterns of domestication and adaptation across Brettanomyces (Dekkera) species.</title>
        <authorList>
            <person name="Roach M.J."/>
            <person name="Borneman A.R."/>
        </authorList>
    </citation>
    <scope>NUCLEOTIDE SEQUENCE</scope>
    <source>
        <strain evidence="3">UCD 2041</strain>
    </source>
</reference>
<dbReference type="GeneID" id="64573238"/>
<dbReference type="KEGG" id="bbrx:BRETT_001313"/>
<dbReference type="EMBL" id="CP063136">
    <property type="protein sequence ID" value="QOU21588.1"/>
    <property type="molecule type" value="Genomic_DNA"/>
</dbReference>
<feature type="compositionally biased region" description="Low complexity" evidence="1">
    <location>
        <begin position="654"/>
        <end position="667"/>
    </location>
</feature>
<name>A0A871RCU1_DEKBR</name>
<gene>
    <name evidence="3" type="ORF">BRETT_001313</name>
</gene>
<dbReference type="AlphaFoldDB" id="A0A871RCU1"/>
<feature type="compositionally biased region" description="Polar residues" evidence="1">
    <location>
        <begin position="632"/>
        <end position="653"/>
    </location>
</feature>
<dbReference type="RefSeq" id="XP_041138081.1">
    <property type="nucleotide sequence ID" value="XM_041279867.1"/>
</dbReference>
<evidence type="ECO:0000259" key="2">
    <source>
        <dbReference type="Pfam" id="PF13716"/>
    </source>
</evidence>
<feature type="compositionally biased region" description="Basic and acidic residues" evidence="1">
    <location>
        <begin position="538"/>
        <end position="547"/>
    </location>
</feature>
<dbReference type="OrthoDB" id="410651at2759"/>
<evidence type="ECO:0000256" key="1">
    <source>
        <dbReference type="SAM" id="MobiDB-lite"/>
    </source>
</evidence>
<sequence length="771" mass="89185">MPSERLLYRAKMQDPASGLPIYVFDTTFLPVRLIEAGSSDISIRNFAAKLWEHIPTDTPFCLVFFTTVFSKYDLSSQDRLRLPFNLIKIFQVLTAEKRQMLSKVYMVHGNWLVKSFVELFRPLWGTSHVIVHCKNLKQLSENMDITAMPISLLTYVVDRAVYKNRALSPRMMRKMPILYGTPLIVANGFAFRQFSRIYNNLMAYLKTPKLNFKLSRDEWQMVMRFNYLDDETRLTISILSGCIKRNQCVFMSDFSFLEHYIILMKFIYKLSESYEPILPLSAVINTSCDWDNAEELNAVFNNLLVYQHGSTDTESTDMDASNPPLYDNSYILIKLFKFFHTLLEKLNDEVDVFEDYKEFPENVKRRQILRLILAFTKVLYDDDPDLEDADGSGFDALFKFVYAVMRHYTRLRVFGTSATLEEFNNYITIEDSIGFGRFKDRVLAALEKRDDRSIRSDGTIEEKREESRVVDDNEGNKVHNNKGNRVHNNEENKVRNNKGGVPEYNNEDERGIKEGTEIRTDARDKAENEEEVKANAVVDRKADRADTNEEDGREEGVGDSEQEKTEIKKELQKDQTQIKRNDKTETDEENKKVATPNHTTKDIEIPTDSENSKDKALGTIQDTEIHTDSEFSTKNNPSEISLETSSKTSFETNSELATTISSESTSETLEQNLCGDFRSLLKTRTKPAEKEKPTKIKEKRRRWTNELVKPSDQLTSRLIKYTEKDLIVQKERTKLSGSFTDKKGRSKPIKGRKVSELAQLYEQRLFGESNA</sequence>
<feature type="domain" description="CRAL-TRIO" evidence="2">
    <location>
        <begin position="18"/>
        <end position="153"/>
    </location>
</feature>